<evidence type="ECO:0000313" key="1">
    <source>
        <dbReference type="EMBL" id="TGE21599.1"/>
    </source>
</evidence>
<organism evidence="1 2">
    <name type="scientific">Hymenobacter aquaticus</name>
    <dbReference type="NCBI Taxonomy" id="1867101"/>
    <lineage>
        <taxon>Bacteria</taxon>
        <taxon>Pseudomonadati</taxon>
        <taxon>Bacteroidota</taxon>
        <taxon>Cytophagia</taxon>
        <taxon>Cytophagales</taxon>
        <taxon>Hymenobacteraceae</taxon>
        <taxon>Hymenobacter</taxon>
    </lineage>
</organism>
<sequence length="139" mass="15736">MAIDVRLLLTRAQCDAVIAELEKRIRRLGNKESNYDYQDEVGSERATELNDELKGLNVRIANHDTYLATLTEGSTEYERTFDERRKDDDRRGEILAQQRKRGATKVVLGQSALKETQSRTTSLEEDKAAVAAHRLTLAA</sequence>
<evidence type="ECO:0008006" key="3">
    <source>
        <dbReference type="Google" id="ProtNLM"/>
    </source>
</evidence>
<evidence type="ECO:0000313" key="2">
    <source>
        <dbReference type="Proteomes" id="UP000297549"/>
    </source>
</evidence>
<dbReference type="AlphaFoldDB" id="A0A4Z0PW99"/>
<dbReference type="EMBL" id="SRLC01000002">
    <property type="protein sequence ID" value="TGE21599.1"/>
    <property type="molecule type" value="Genomic_DNA"/>
</dbReference>
<protein>
    <recommendedName>
        <fullName evidence="3">Flagellar FliJ protein</fullName>
    </recommendedName>
</protein>
<dbReference type="OrthoDB" id="884544at2"/>
<keyword evidence="2" id="KW-1185">Reference proteome</keyword>
<accession>A0A4Z0PW99</accession>
<comment type="caution">
    <text evidence="1">The sequence shown here is derived from an EMBL/GenBank/DDBJ whole genome shotgun (WGS) entry which is preliminary data.</text>
</comment>
<dbReference type="Proteomes" id="UP000297549">
    <property type="component" value="Unassembled WGS sequence"/>
</dbReference>
<gene>
    <name evidence="1" type="ORF">E5K00_15070</name>
</gene>
<name>A0A4Z0PW99_9BACT</name>
<dbReference type="RefSeq" id="WP_135464145.1">
    <property type="nucleotide sequence ID" value="NZ_SRLC01000002.1"/>
</dbReference>
<proteinExistence type="predicted"/>
<reference evidence="1 2" key="1">
    <citation type="submission" date="2019-04" db="EMBL/GenBank/DDBJ databases">
        <authorList>
            <person name="Feng G."/>
            <person name="Zhang J."/>
            <person name="Zhu H."/>
        </authorList>
    </citation>
    <scope>NUCLEOTIDE SEQUENCE [LARGE SCALE GENOMIC DNA]</scope>
    <source>
        <strain evidence="1 2">JCM 31653</strain>
    </source>
</reference>